<dbReference type="Proteomes" id="UP000050761">
    <property type="component" value="Unassembled WGS sequence"/>
</dbReference>
<dbReference type="Pfam" id="PF21114">
    <property type="entry name" value="DDR1-2_DS-like"/>
    <property type="match status" value="1"/>
</dbReference>
<dbReference type="InterPro" id="IPR048525">
    <property type="entry name" value="DDR1-2_DS-like"/>
</dbReference>
<dbReference type="GO" id="GO:0005886">
    <property type="term" value="C:plasma membrane"/>
    <property type="evidence" value="ECO:0007669"/>
    <property type="project" value="UniProtKB-SubCell"/>
</dbReference>
<dbReference type="AlphaFoldDB" id="A0A3P8A627"/>
<dbReference type="SUPFAM" id="SSF56112">
    <property type="entry name" value="Protein kinase-like (PK-like)"/>
    <property type="match status" value="1"/>
</dbReference>
<reference evidence="20" key="2">
    <citation type="submission" date="2019-09" db="UniProtKB">
        <authorList>
            <consortium name="WormBaseParasite"/>
        </authorList>
    </citation>
    <scope>IDENTIFICATION</scope>
</reference>
<evidence type="ECO:0000256" key="8">
    <source>
        <dbReference type="ARBA" id="ARBA00022840"/>
    </source>
</evidence>
<evidence type="ECO:0000256" key="10">
    <source>
        <dbReference type="ARBA" id="ARBA00022989"/>
    </source>
</evidence>
<evidence type="ECO:0000256" key="3">
    <source>
        <dbReference type="ARBA" id="ARBA00004489"/>
    </source>
</evidence>
<dbReference type="Pfam" id="PF00754">
    <property type="entry name" value="F5_F8_type_C"/>
    <property type="match status" value="1"/>
</dbReference>
<dbReference type="SMART" id="SM00231">
    <property type="entry name" value="FA58C"/>
    <property type="match status" value="1"/>
</dbReference>
<evidence type="ECO:0000256" key="2">
    <source>
        <dbReference type="ARBA" id="ARBA00004484"/>
    </source>
</evidence>
<evidence type="ECO:0000256" key="7">
    <source>
        <dbReference type="ARBA" id="ARBA00022741"/>
    </source>
</evidence>
<dbReference type="Gene3D" id="2.60.120.1190">
    <property type="match status" value="1"/>
</dbReference>
<evidence type="ECO:0000313" key="18">
    <source>
        <dbReference type="EMBL" id="VDO98599.1"/>
    </source>
</evidence>
<proteinExistence type="inferred from homology"/>
<dbReference type="GO" id="GO:0043204">
    <property type="term" value="C:perikaryon"/>
    <property type="evidence" value="ECO:0007669"/>
    <property type="project" value="UniProtKB-SubCell"/>
</dbReference>
<keyword evidence="7" id="KW-0547">Nucleotide-binding</keyword>
<evidence type="ECO:0000256" key="13">
    <source>
        <dbReference type="ARBA" id="ARBA00023170"/>
    </source>
</evidence>
<dbReference type="PROSITE" id="PS01285">
    <property type="entry name" value="FA58C_1"/>
    <property type="match status" value="1"/>
</dbReference>
<dbReference type="PROSITE" id="PS01286">
    <property type="entry name" value="FA58C_2"/>
    <property type="match status" value="1"/>
</dbReference>
<keyword evidence="9" id="KW-0524">Neurogenesis</keyword>
<dbReference type="PROSITE" id="PS50022">
    <property type="entry name" value="FA58C_3"/>
    <property type="match status" value="1"/>
</dbReference>
<evidence type="ECO:0000256" key="5">
    <source>
        <dbReference type="ARBA" id="ARBA00022692"/>
    </source>
</evidence>
<sequence length="497" mass="55251">MAIRNTNASSNVFCTHHQHNGYSCRIRSELASGAWCPKSQIHGSSYEFLQINLRNTYVVTAVETQGRYGNGTGREYTSEYMIDYLRPGSKWIRYRNRSGHTLITGNADTTSAVMRSLDPPLLASKVRIVPHSKLMRTVCLRLELYGCRHEDGLLYYSTLPGGSHVGELDFRDSTFENSDLYTETGIRRGLGLLSDGYVAETSPFDEANRNGSWIGWSRAHSDGTVTLLFEFDQLRNFSEILMVAYGRPNNIDVIFSQDGSNFSLSSQISSLSTRPRYYSLRHDLRIPLHKRMAKKIRVTISFAADWMFLTEVHFSSGSVNLRRNFLLHSLTTTDCDGSTTTTSRTSLLHRTFIACFRVDKVPRIPSSSILAGVELGQGKYTVVSKCLIPIVGAAAYKTAKNDRCVLGRLDPELSVGKLLGFCADVCEGMRHLESLGLIHGHLTPCNILLSGGLRAKVGEHFFYCLVAKGVGFLACINPLRLPHTLFHNVVALSLTAG</sequence>
<evidence type="ECO:0000256" key="9">
    <source>
        <dbReference type="ARBA" id="ARBA00022902"/>
    </source>
</evidence>
<comment type="similarity">
    <text evidence="16">Belongs to the protein kinase superfamily. Tyr protein kinase family. Insulin receptor subfamily.</text>
</comment>
<dbReference type="GO" id="GO:0030424">
    <property type="term" value="C:axon"/>
    <property type="evidence" value="ECO:0007669"/>
    <property type="project" value="UniProtKB-SubCell"/>
</dbReference>
<keyword evidence="12" id="KW-1015">Disulfide bond</keyword>
<organism evidence="18">
    <name type="scientific">Heligmosomoides polygyrus</name>
    <name type="common">Parasitic roundworm</name>
    <dbReference type="NCBI Taxonomy" id="6339"/>
    <lineage>
        <taxon>Eukaryota</taxon>
        <taxon>Metazoa</taxon>
        <taxon>Ecdysozoa</taxon>
        <taxon>Nematoda</taxon>
        <taxon>Chromadorea</taxon>
        <taxon>Rhabditida</taxon>
        <taxon>Rhabditina</taxon>
        <taxon>Rhabditomorpha</taxon>
        <taxon>Strongyloidea</taxon>
        <taxon>Heligmosomidae</taxon>
        <taxon>Heligmosomoides</taxon>
    </lineage>
</organism>
<keyword evidence="5" id="KW-0812">Transmembrane</keyword>
<keyword evidence="4" id="KW-1003">Cell membrane</keyword>
<dbReference type="FunFam" id="2.60.120.260:FF:000007">
    <property type="entry name" value="Discoidin domain receptor tyrosine kinase 1"/>
    <property type="match status" value="1"/>
</dbReference>
<dbReference type="EMBL" id="UZAH01028222">
    <property type="protein sequence ID" value="VDO98599.1"/>
    <property type="molecule type" value="Genomic_DNA"/>
</dbReference>
<keyword evidence="14" id="KW-0325">Glycoprotein</keyword>
<protein>
    <submittedName>
        <fullName evidence="20">F5/8 type C domain-containing protein</fullName>
    </submittedName>
</protein>
<evidence type="ECO:0000313" key="20">
    <source>
        <dbReference type="WBParaSite" id="HPBE_0001413001-mRNA-1"/>
    </source>
</evidence>
<dbReference type="Gene3D" id="1.10.510.10">
    <property type="entry name" value="Transferase(Phosphotransferase) domain 1"/>
    <property type="match status" value="1"/>
</dbReference>
<evidence type="ECO:0000256" key="16">
    <source>
        <dbReference type="ARBA" id="ARBA00061639"/>
    </source>
</evidence>
<keyword evidence="11" id="KW-0472">Membrane</keyword>
<comment type="subcellular location">
    <subcellularLocation>
        <location evidence="1">Cell membrane</location>
        <topology evidence="1">Single-pass type I membrane protein</topology>
    </subcellularLocation>
    <subcellularLocation>
        <location evidence="3">Cell projection</location>
        <location evidence="3">Axon</location>
    </subcellularLocation>
    <subcellularLocation>
        <location evidence="2">Perikaryon</location>
    </subcellularLocation>
</comment>
<keyword evidence="19" id="KW-1185">Reference proteome</keyword>
<evidence type="ECO:0000256" key="1">
    <source>
        <dbReference type="ARBA" id="ARBA00004251"/>
    </source>
</evidence>
<keyword evidence="15" id="KW-0966">Cell projection</keyword>
<dbReference type="InterPro" id="IPR000421">
    <property type="entry name" value="FA58C"/>
</dbReference>
<evidence type="ECO:0000256" key="14">
    <source>
        <dbReference type="ARBA" id="ARBA00023180"/>
    </source>
</evidence>
<evidence type="ECO:0000256" key="4">
    <source>
        <dbReference type="ARBA" id="ARBA00022475"/>
    </source>
</evidence>
<evidence type="ECO:0000259" key="17">
    <source>
        <dbReference type="PROSITE" id="PS50022"/>
    </source>
</evidence>
<dbReference type="InterPro" id="IPR008979">
    <property type="entry name" value="Galactose-bd-like_sf"/>
</dbReference>
<dbReference type="SUPFAM" id="SSF49785">
    <property type="entry name" value="Galactose-binding domain-like"/>
    <property type="match status" value="1"/>
</dbReference>
<keyword evidence="10" id="KW-1133">Transmembrane helix</keyword>
<dbReference type="GO" id="GO:0008045">
    <property type="term" value="P:motor neuron axon guidance"/>
    <property type="evidence" value="ECO:0007669"/>
    <property type="project" value="UniProtKB-ARBA"/>
</dbReference>
<dbReference type="GO" id="GO:0004672">
    <property type="term" value="F:protein kinase activity"/>
    <property type="evidence" value="ECO:0007669"/>
    <property type="project" value="InterPro"/>
</dbReference>
<dbReference type="InterPro" id="IPR001245">
    <property type="entry name" value="Ser-Thr/Tyr_kinase_cat_dom"/>
</dbReference>
<reference evidence="18 19" key="1">
    <citation type="submission" date="2018-11" db="EMBL/GenBank/DDBJ databases">
        <authorList>
            <consortium name="Pathogen Informatics"/>
        </authorList>
    </citation>
    <scope>NUCLEOTIDE SEQUENCE [LARGE SCALE GENOMIC DNA]</scope>
</reference>
<dbReference type="PANTHER" id="PTHR24543:SF291">
    <property type="entry name" value="SMOKE ALARM, ISOFORM D"/>
    <property type="match status" value="1"/>
</dbReference>
<keyword evidence="6" id="KW-0732">Signal</keyword>
<evidence type="ECO:0000256" key="6">
    <source>
        <dbReference type="ARBA" id="ARBA00022729"/>
    </source>
</evidence>
<dbReference type="GO" id="GO:0005524">
    <property type="term" value="F:ATP binding"/>
    <property type="evidence" value="ECO:0007669"/>
    <property type="project" value="UniProtKB-KW"/>
</dbReference>
<keyword evidence="13" id="KW-0675">Receptor</keyword>
<evidence type="ECO:0000256" key="11">
    <source>
        <dbReference type="ARBA" id="ARBA00023136"/>
    </source>
</evidence>
<evidence type="ECO:0000313" key="19">
    <source>
        <dbReference type="Proteomes" id="UP000050761"/>
    </source>
</evidence>
<dbReference type="Gene3D" id="2.60.120.260">
    <property type="entry name" value="Galactose-binding domain-like"/>
    <property type="match status" value="1"/>
</dbReference>
<accession>A0A3P8A627</accession>
<evidence type="ECO:0000256" key="12">
    <source>
        <dbReference type="ARBA" id="ARBA00023157"/>
    </source>
</evidence>
<evidence type="ECO:0000256" key="15">
    <source>
        <dbReference type="ARBA" id="ARBA00023273"/>
    </source>
</evidence>
<dbReference type="PANTHER" id="PTHR24543">
    <property type="entry name" value="MULTICOPPER OXIDASE-RELATED"/>
    <property type="match status" value="1"/>
</dbReference>
<gene>
    <name evidence="18" type="ORF">HPBE_LOCUS14131</name>
</gene>
<dbReference type="GO" id="GO:0048680">
    <property type="term" value="P:positive regulation of axon regeneration"/>
    <property type="evidence" value="ECO:0007669"/>
    <property type="project" value="UniProtKB-ARBA"/>
</dbReference>
<dbReference type="Pfam" id="PF07714">
    <property type="entry name" value="PK_Tyr_Ser-Thr"/>
    <property type="match status" value="1"/>
</dbReference>
<feature type="domain" description="F5/8 type C" evidence="17">
    <location>
        <begin position="1"/>
        <end position="147"/>
    </location>
</feature>
<dbReference type="OrthoDB" id="6071166at2759"/>
<name>A0A3P8A627_HELPZ</name>
<dbReference type="InterPro" id="IPR011009">
    <property type="entry name" value="Kinase-like_dom_sf"/>
</dbReference>
<keyword evidence="8" id="KW-0067">ATP-binding</keyword>
<dbReference type="CDD" id="cd00057">
    <property type="entry name" value="FA58C"/>
    <property type="match status" value="1"/>
</dbReference>
<dbReference type="WBParaSite" id="HPBE_0001413001-mRNA-1">
    <property type="protein sequence ID" value="HPBE_0001413001-mRNA-1"/>
    <property type="gene ID" value="HPBE_0001413001"/>
</dbReference>